<accession>E0XLF0</accession>
<name>E0XLF0_TANOR</name>
<reference evidence="2" key="1">
    <citation type="journal article" date="2010" name="Mol. Phylogenet. Evol.">
        <title>Rare genomic changes and mitochondrial sequences provide independent support for congruent relationships among the sea spiders (Arthropoda, Pycnogonida).</title>
        <authorList>
            <person name="Masta S.E."/>
            <person name="McCall A."/>
            <person name="Longhorn S.J."/>
        </authorList>
    </citation>
    <scope>NUCLEOTIDE SEQUENCE</scope>
</reference>
<dbReference type="AlphaFoldDB" id="E0XLF0"/>
<sequence>MFFNKLLSVIFMMFILMITFIFTKTPLMMILIILLQTFNISMMLGEVYKSFFMSYILILVFLGGMLVIFIYIASLNNSKKINYKILLFMASLVLMLTILFININCIKIFIITDTKMFSILEYSMNLLFSDFMSMTIIMALYLMLTLLVIVKMCNINKMPLRKL</sequence>
<feature type="transmembrane region" description="Helical" evidence="1">
    <location>
        <begin position="6"/>
        <end position="22"/>
    </location>
</feature>
<evidence type="ECO:0000313" key="2">
    <source>
        <dbReference type="EMBL" id="ADB91995.1"/>
    </source>
</evidence>
<feature type="transmembrane region" description="Helical" evidence="1">
    <location>
        <begin position="85"/>
        <end position="111"/>
    </location>
</feature>
<geneLocation type="mitochondrion" evidence="2"/>
<dbReference type="EMBL" id="GU370074">
    <property type="protein sequence ID" value="ADB91995.1"/>
    <property type="molecule type" value="Genomic_DNA"/>
</dbReference>
<keyword evidence="1" id="KW-0812">Transmembrane</keyword>
<evidence type="ECO:0000256" key="1">
    <source>
        <dbReference type="SAM" id="Phobius"/>
    </source>
</evidence>
<dbReference type="RefSeq" id="YP_003891059.1">
    <property type="nucleotide sequence ID" value="NC_014505.1"/>
</dbReference>
<dbReference type="GeneID" id="9728725"/>
<keyword evidence="1" id="KW-0472">Membrane</keyword>
<keyword evidence="2" id="KW-0496">Mitochondrion</keyword>
<feature type="transmembrane region" description="Helical" evidence="1">
    <location>
        <begin position="131"/>
        <end position="153"/>
    </location>
</feature>
<organism evidence="2">
    <name type="scientific">Tanystylum orbiculare</name>
    <name type="common">Sea spider</name>
    <name type="synonym">Clotenia orbiculare</name>
    <dbReference type="NCBI Taxonomy" id="88027"/>
    <lineage>
        <taxon>Eukaryota</taxon>
        <taxon>Metazoa</taxon>
        <taxon>Ecdysozoa</taxon>
        <taxon>Arthropoda</taxon>
        <taxon>Chelicerata</taxon>
        <taxon>Pycnogonida</taxon>
        <taxon>Pantopoda</taxon>
        <taxon>Tanystylum</taxon>
    </lineage>
</organism>
<protein>
    <submittedName>
        <fullName evidence="2">NADH dehydrogenase subunit 6</fullName>
    </submittedName>
</protein>
<keyword evidence="1" id="KW-1133">Transmembrane helix</keyword>
<feature type="transmembrane region" description="Helical" evidence="1">
    <location>
        <begin position="51"/>
        <end position="73"/>
    </location>
</feature>
<dbReference type="CTD" id="4541"/>
<proteinExistence type="predicted"/>
<gene>
    <name evidence="2" type="primary">ND6</name>
</gene>